<dbReference type="AlphaFoldDB" id="A0AAN6P1G0"/>
<gene>
    <name evidence="2" type="ORF">QBC32DRAFT_368361</name>
</gene>
<name>A0AAN6P1G0_9PEZI</name>
<feature type="region of interest" description="Disordered" evidence="1">
    <location>
        <begin position="161"/>
        <end position="214"/>
    </location>
</feature>
<dbReference type="EMBL" id="MU859085">
    <property type="protein sequence ID" value="KAK3954779.1"/>
    <property type="molecule type" value="Genomic_DNA"/>
</dbReference>
<feature type="region of interest" description="Disordered" evidence="1">
    <location>
        <begin position="1"/>
        <end position="27"/>
    </location>
</feature>
<reference evidence="2" key="1">
    <citation type="journal article" date="2023" name="Mol. Phylogenet. Evol.">
        <title>Genome-scale phylogeny and comparative genomics of the fungal order Sordariales.</title>
        <authorList>
            <person name="Hensen N."/>
            <person name="Bonometti L."/>
            <person name="Westerberg I."/>
            <person name="Brannstrom I.O."/>
            <person name="Guillou S."/>
            <person name="Cros-Aarteil S."/>
            <person name="Calhoun S."/>
            <person name="Haridas S."/>
            <person name="Kuo A."/>
            <person name="Mondo S."/>
            <person name="Pangilinan J."/>
            <person name="Riley R."/>
            <person name="LaButti K."/>
            <person name="Andreopoulos B."/>
            <person name="Lipzen A."/>
            <person name="Chen C."/>
            <person name="Yan M."/>
            <person name="Daum C."/>
            <person name="Ng V."/>
            <person name="Clum A."/>
            <person name="Steindorff A."/>
            <person name="Ohm R.A."/>
            <person name="Martin F."/>
            <person name="Silar P."/>
            <person name="Natvig D.O."/>
            <person name="Lalanne C."/>
            <person name="Gautier V."/>
            <person name="Ament-Velasquez S.L."/>
            <person name="Kruys A."/>
            <person name="Hutchinson M.I."/>
            <person name="Powell A.J."/>
            <person name="Barry K."/>
            <person name="Miller A.N."/>
            <person name="Grigoriev I.V."/>
            <person name="Debuchy R."/>
            <person name="Gladieux P."/>
            <person name="Hiltunen Thoren M."/>
            <person name="Johannesson H."/>
        </authorList>
    </citation>
    <scope>NUCLEOTIDE SEQUENCE</scope>
    <source>
        <strain evidence="2">CBS 626.80</strain>
    </source>
</reference>
<evidence type="ECO:0000313" key="2">
    <source>
        <dbReference type="EMBL" id="KAK3954779.1"/>
    </source>
</evidence>
<sequence>MNGVYRNANSPYANSSPQMSATPSTPAVSAFASDNVSEITANRDVSKRSRSATMVSVATQSIAPCDAVSAINLPAVPESHFPEIEAANKAPTHEHDGLQPLSTYYTPHEYVDVNGVRNKWFAPVAAPVAIAGDGGYAAKRSMFVFLVLLAIISNKNSTGGLGACPASPASTSPSSSSDNNNSPTPTSTSSSSSAKSPSSTDPSDSPVPGIHHLPNLPLLQHNSSTIIASPLFPFSPSTNGDTNKTNRYIILCDTNLPPSPSEQDLTTGTSSGASSGGFVTQSLKECFAVCDAMNCTYSSHSVSMLCFGTFSNEQRPLGS</sequence>
<keyword evidence="3" id="KW-1185">Reference proteome</keyword>
<evidence type="ECO:0000256" key="1">
    <source>
        <dbReference type="SAM" id="MobiDB-lite"/>
    </source>
</evidence>
<reference evidence="2" key="2">
    <citation type="submission" date="2023-06" db="EMBL/GenBank/DDBJ databases">
        <authorList>
            <consortium name="Lawrence Berkeley National Laboratory"/>
            <person name="Mondo S.J."/>
            <person name="Hensen N."/>
            <person name="Bonometti L."/>
            <person name="Westerberg I."/>
            <person name="Brannstrom I.O."/>
            <person name="Guillou S."/>
            <person name="Cros-Aarteil S."/>
            <person name="Calhoun S."/>
            <person name="Haridas S."/>
            <person name="Kuo A."/>
            <person name="Pangilinan J."/>
            <person name="Riley R."/>
            <person name="Labutti K."/>
            <person name="Andreopoulos B."/>
            <person name="Lipzen A."/>
            <person name="Chen C."/>
            <person name="Yanf M."/>
            <person name="Daum C."/>
            <person name="Ng V."/>
            <person name="Clum A."/>
            <person name="Steindorff A."/>
            <person name="Ohm R."/>
            <person name="Martin F."/>
            <person name="Silar P."/>
            <person name="Natvig D."/>
            <person name="Lalanne C."/>
            <person name="Gautier V."/>
            <person name="Ament-Velasquez S.L."/>
            <person name="Kruys A."/>
            <person name="Hutchinson M.I."/>
            <person name="Powell A.J."/>
            <person name="Barry K."/>
            <person name="Miller A.N."/>
            <person name="Grigoriev I.V."/>
            <person name="Debuchy R."/>
            <person name="Gladieux P."/>
            <person name="Thoren M.H."/>
            <person name="Johannesson H."/>
        </authorList>
    </citation>
    <scope>NUCLEOTIDE SEQUENCE</scope>
    <source>
        <strain evidence="2">CBS 626.80</strain>
    </source>
</reference>
<protein>
    <submittedName>
        <fullName evidence="2">Uncharacterized protein</fullName>
    </submittedName>
</protein>
<comment type="caution">
    <text evidence="2">The sequence shown here is derived from an EMBL/GenBank/DDBJ whole genome shotgun (WGS) entry which is preliminary data.</text>
</comment>
<evidence type="ECO:0000313" key="3">
    <source>
        <dbReference type="Proteomes" id="UP001303222"/>
    </source>
</evidence>
<organism evidence="2 3">
    <name type="scientific">Pseudoneurospora amorphoporcata</name>
    <dbReference type="NCBI Taxonomy" id="241081"/>
    <lineage>
        <taxon>Eukaryota</taxon>
        <taxon>Fungi</taxon>
        <taxon>Dikarya</taxon>
        <taxon>Ascomycota</taxon>
        <taxon>Pezizomycotina</taxon>
        <taxon>Sordariomycetes</taxon>
        <taxon>Sordariomycetidae</taxon>
        <taxon>Sordariales</taxon>
        <taxon>Sordariaceae</taxon>
        <taxon>Pseudoneurospora</taxon>
    </lineage>
</organism>
<feature type="compositionally biased region" description="Polar residues" evidence="1">
    <location>
        <begin position="7"/>
        <end position="27"/>
    </location>
</feature>
<accession>A0AAN6P1G0</accession>
<proteinExistence type="predicted"/>
<dbReference type="Proteomes" id="UP001303222">
    <property type="component" value="Unassembled WGS sequence"/>
</dbReference>
<feature type="compositionally biased region" description="Low complexity" evidence="1">
    <location>
        <begin position="165"/>
        <end position="214"/>
    </location>
</feature>